<accession>A0A443UER3</accession>
<protein>
    <submittedName>
        <fullName evidence="1">Uncharacterized protein</fullName>
    </submittedName>
</protein>
<organism evidence="1 2">
    <name type="scientific">Enterobacter cloacae</name>
    <dbReference type="NCBI Taxonomy" id="550"/>
    <lineage>
        <taxon>Bacteria</taxon>
        <taxon>Pseudomonadati</taxon>
        <taxon>Pseudomonadota</taxon>
        <taxon>Gammaproteobacteria</taxon>
        <taxon>Enterobacterales</taxon>
        <taxon>Enterobacteriaceae</taxon>
        <taxon>Enterobacter</taxon>
        <taxon>Enterobacter cloacae complex</taxon>
    </lineage>
</organism>
<evidence type="ECO:0000313" key="1">
    <source>
        <dbReference type="EMBL" id="RXW26003.1"/>
    </source>
</evidence>
<proteinExistence type="predicted"/>
<name>A0A443UER3_ENTCL</name>
<dbReference type="EMBL" id="QJSL01000065">
    <property type="protein sequence ID" value="RXW26003.1"/>
    <property type="molecule type" value="Genomic_DNA"/>
</dbReference>
<gene>
    <name evidence="1" type="ORF">DM877_26730</name>
</gene>
<dbReference type="Proteomes" id="UP000290875">
    <property type="component" value="Unassembled WGS sequence"/>
</dbReference>
<evidence type="ECO:0000313" key="2">
    <source>
        <dbReference type="Proteomes" id="UP000290875"/>
    </source>
</evidence>
<reference evidence="1 2" key="1">
    <citation type="submission" date="2018-06" db="EMBL/GenBank/DDBJ databases">
        <title>Carbapenemase-producing Enterobacteriaceae present in wastewater treatment plant effluent and nearby surface waters in the US.</title>
        <authorList>
            <person name="Mathys D.A."/>
            <person name="Mollenkopf D.F."/>
            <person name="Feicht S.M."/>
            <person name="Adams R.J."/>
            <person name="Albers A.L."/>
            <person name="Grooters S.V."/>
            <person name="Stuever D.M."/>
            <person name="Daniels J.B."/>
            <person name="Wittum T.E."/>
        </authorList>
    </citation>
    <scope>NUCLEOTIDE SEQUENCE [LARGE SCALE GENOMIC DNA]</scope>
    <source>
        <strain evidence="1 2">GEO_4_Eff_A</strain>
    </source>
</reference>
<dbReference type="AlphaFoldDB" id="A0A443UER3"/>
<comment type="caution">
    <text evidence="1">The sequence shown here is derived from an EMBL/GenBank/DDBJ whole genome shotgun (WGS) entry which is preliminary data.</text>
</comment>
<sequence>MAAFKCLTNGCCRPFGAGTAFPPLCGYKSAPKPGVRCTKHIIAHSQTIRSSLLLLFLSVHNKPYTNWEIYHERLAFSCYRNSWRSNRNIRIKI</sequence>